<dbReference type="PANTHER" id="PTHR10997">
    <property type="entry name" value="IMPORTIN-7, 8, 11"/>
    <property type="match status" value="1"/>
</dbReference>
<dbReference type="SMART" id="SM00913">
    <property type="entry name" value="IBN_N"/>
    <property type="match status" value="1"/>
</dbReference>
<dbReference type="InterPro" id="IPR058669">
    <property type="entry name" value="TPR_IPO7/11-like"/>
</dbReference>
<dbReference type="Proteomes" id="UP001378592">
    <property type="component" value="Unassembled WGS sequence"/>
</dbReference>
<accession>A0AAN9VJH5</accession>
<dbReference type="AlphaFoldDB" id="A0AAN9VJH5"/>
<dbReference type="PANTHER" id="PTHR10997:SF18">
    <property type="entry name" value="D-IMPORTIN 7_RANBP7"/>
    <property type="match status" value="1"/>
</dbReference>
<dbReference type="EMBL" id="JAZDUA010000188">
    <property type="protein sequence ID" value="KAK7864998.1"/>
    <property type="molecule type" value="Genomic_DNA"/>
</dbReference>
<dbReference type="GO" id="GO:0031267">
    <property type="term" value="F:small GTPase binding"/>
    <property type="evidence" value="ECO:0007669"/>
    <property type="project" value="InterPro"/>
</dbReference>
<evidence type="ECO:0000256" key="1">
    <source>
        <dbReference type="ARBA" id="ARBA00004123"/>
    </source>
</evidence>
<dbReference type="InterPro" id="IPR001494">
    <property type="entry name" value="Importin-beta_N"/>
</dbReference>
<keyword evidence="7" id="KW-0539">Nucleus</keyword>
<dbReference type="GO" id="GO:0005635">
    <property type="term" value="C:nuclear envelope"/>
    <property type="evidence" value="ECO:0007669"/>
    <property type="project" value="TreeGrafter"/>
</dbReference>
<evidence type="ECO:0000256" key="4">
    <source>
        <dbReference type="ARBA" id="ARBA00022448"/>
    </source>
</evidence>
<keyword evidence="4" id="KW-0813">Transport</keyword>
<proteinExistence type="inferred from homology"/>
<feature type="region of interest" description="Disordered" evidence="8">
    <location>
        <begin position="934"/>
        <end position="960"/>
    </location>
</feature>
<evidence type="ECO:0000313" key="11">
    <source>
        <dbReference type="Proteomes" id="UP001378592"/>
    </source>
</evidence>
<feature type="region of interest" description="Disordered" evidence="8">
    <location>
        <begin position="879"/>
        <end position="906"/>
    </location>
</feature>
<dbReference type="GO" id="GO:0005829">
    <property type="term" value="C:cytosol"/>
    <property type="evidence" value="ECO:0007669"/>
    <property type="project" value="TreeGrafter"/>
</dbReference>
<comment type="subcellular location">
    <subcellularLocation>
        <location evidence="2">Cytoplasm</location>
    </subcellularLocation>
    <subcellularLocation>
        <location evidence="1">Nucleus</location>
    </subcellularLocation>
</comment>
<comment type="similarity">
    <text evidence="3">Belongs to the importin beta family.</text>
</comment>
<dbReference type="FunFam" id="1.25.10.10:FF:000813">
    <property type="entry name" value="D-Importin 7/RanBP7"/>
    <property type="match status" value="1"/>
</dbReference>
<keyword evidence="11" id="KW-1185">Reference proteome</keyword>
<dbReference type="Pfam" id="PF25758">
    <property type="entry name" value="TPR_IPO11"/>
    <property type="match status" value="1"/>
</dbReference>
<dbReference type="PROSITE" id="PS50166">
    <property type="entry name" value="IMPORTIN_B_NT"/>
    <property type="match status" value="1"/>
</dbReference>
<name>A0AAN9VJH5_9ORTH</name>
<dbReference type="Pfam" id="PF03810">
    <property type="entry name" value="IBN_N"/>
    <property type="match status" value="1"/>
</dbReference>
<feature type="domain" description="Importin N-terminal" evidence="9">
    <location>
        <begin position="22"/>
        <end position="101"/>
    </location>
</feature>
<keyword evidence="6" id="KW-0653">Protein transport</keyword>
<feature type="compositionally biased region" description="Acidic residues" evidence="8">
    <location>
        <begin position="883"/>
        <end position="906"/>
    </location>
</feature>
<evidence type="ECO:0000256" key="3">
    <source>
        <dbReference type="ARBA" id="ARBA00007991"/>
    </source>
</evidence>
<sequence length="1052" mass="120141">MDTRKLQDVLRATIDPNQRQQAEEQLTQIHKIIGFAPSLLQVIMLNDIDMPVRQAGVIYLKNLITQNWADREVEPGQPLPFSIHEQDRAMIRDAIVDAVVLAPDLIRVQLAVCVSNIVKHDFPARWTQIVDKISIYLQNPDASGWSGALLCLYQLVKNFEYKKPEDRGPLNEAMNLLFPMMYQLCVRLLPDQSEQSVMLQKQILKIYFALTQYSLPLNLISREVFSQWMEIARAVADRPVPEQTNSVDEDDRVDLPWWKCKKWALHILYRMFERYGSPGNVSHEYREFSEWYLKTFSAGILEVLLKVLDQYRRKIYVSPRVLQQTINYINQGVSHAFSWKFLKPHMFAIVQDVLFPLLSYSQADEELWNSDPYEYIRVKFDIFEDFISPVTAAQTLLHSCCKKRKDMLQKTMHFVMQVLTSPNADPRQKDGALHMVGTLADVLLKKKLYKEQMDNMLCQYVFPEFASPRGHMRARACWVLHYFSEIKFKQEAILAEAVRLTTNALLTDQDLPVKVEAAIALQMLLNAQEKAQKYVEPQIKQITLELLTIIRETENDDLTSVMQKIVCTYTEQLMPIAFEICQHLATTFSQVLETDEGSDEKAITAMGLLNTIETLLTVMEDQPEIMAQLQPTVLSVVGHIFTQSVMEFYEEALSLVYDLTSKSISPDMWKVLELMYQVFQKDGIDYFTDMMPALHNYVTVDTPAFLSNENHILAMFNMCKAILTGDAGEDPECHAAKLLEVIILQCKGHIDQCIPSFVELVLQRLTREVKTSELRTMCLQVVIAALYYNPTLLFDTLEKLQMAVSPATNESITSHFIKQWIHDTDCFLGLHDRKLCVLGLCTLLSATGNRPVAVNECAAQVIPSLILLFDGLKRAYAAKAQESEDEEEEEEESDGEQEVLSSDEDDIDESNQEYLELLQEKVANKAPNAFNITASIQDDDGDDESDDEYEANEETALESYSTPLDEENCTVDEYIVFKEVLQNIQAGDPGWYQVLTGNLTTEQQKALQEVMLLADQRKAAAESKRIEQSGGYVFNQQTVPTSFNFGGAPLGR</sequence>
<dbReference type="GO" id="GO:0006606">
    <property type="term" value="P:protein import into nucleus"/>
    <property type="evidence" value="ECO:0007669"/>
    <property type="project" value="TreeGrafter"/>
</dbReference>
<evidence type="ECO:0000256" key="8">
    <source>
        <dbReference type="SAM" id="MobiDB-lite"/>
    </source>
</evidence>
<feature type="compositionally biased region" description="Acidic residues" evidence="8">
    <location>
        <begin position="937"/>
        <end position="956"/>
    </location>
</feature>
<evidence type="ECO:0000256" key="7">
    <source>
        <dbReference type="ARBA" id="ARBA00023242"/>
    </source>
</evidence>
<protein>
    <recommendedName>
        <fullName evidence="9">Importin N-terminal domain-containing protein</fullName>
    </recommendedName>
</protein>
<dbReference type="InterPro" id="IPR016024">
    <property type="entry name" value="ARM-type_fold"/>
</dbReference>
<organism evidence="10 11">
    <name type="scientific">Gryllus longicercus</name>
    <dbReference type="NCBI Taxonomy" id="2509291"/>
    <lineage>
        <taxon>Eukaryota</taxon>
        <taxon>Metazoa</taxon>
        <taxon>Ecdysozoa</taxon>
        <taxon>Arthropoda</taxon>
        <taxon>Hexapoda</taxon>
        <taxon>Insecta</taxon>
        <taxon>Pterygota</taxon>
        <taxon>Neoptera</taxon>
        <taxon>Polyneoptera</taxon>
        <taxon>Orthoptera</taxon>
        <taxon>Ensifera</taxon>
        <taxon>Gryllidea</taxon>
        <taxon>Grylloidea</taxon>
        <taxon>Gryllidae</taxon>
        <taxon>Gryllinae</taxon>
        <taxon>Gryllus</taxon>
    </lineage>
</organism>
<evidence type="ECO:0000259" key="9">
    <source>
        <dbReference type="PROSITE" id="PS50166"/>
    </source>
</evidence>
<evidence type="ECO:0000256" key="6">
    <source>
        <dbReference type="ARBA" id="ARBA00022927"/>
    </source>
</evidence>
<gene>
    <name evidence="10" type="ORF">R5R35_000025</name>
</gene>
<evidence type="ECO:0000256" key="5">
    <source>
        <dbReference type="ARBA" id="ARBA00022490"/>
    </source>
</evidence>
<comment type="caution">
    <text evidence="10">The sequence shown here is derived from an EMBL/GenBank/DDBJ whole genome shotgun (WGS) entry which is preliminary data.</text>
</comment>
<dbReference type="InterPro" id="IPR011989">
    <property type="entry name" value="ARM-like"/>
</dbReference>
<evidence type="ECO:0000256" key="2">
    <source>
        <dbReference type="ARBA" id="ARBA00004496"/>
    </source>
</evidence>
<reference evidence="10 11" key="1">
    <citation type="submission" date="2024-03" db="EMBL/GenBank/DDBJ databases">
        <title>The genome assembly and annotation of the cricket Gryllus longicercus Weissman &amp; Gray.</title>
        <authorList>
            <person name="Szrajer S."/>
            <person name="Gray D."/>
            <person name="Ylla G."/>
        </authorList>
    </citation>
    <scope>NUCLEOTIDE SEQUENCE [LARGE SCALE GENOMIC DNA]</scope>
    <source>
        <strain evidence="10">DAG 2021-001</strain>
        <tissue evidence="10">Whole body minus gut</tissue>
    </source>
</reference>
<keyword evidence="5" id="KW-0963">Cytoplasm</keyword>
<dbReference type="SUPFAM" id="SSF48371">
    <property type="entry name" value="ARM repeat"/>
    <property type="match status" value="1"/>
</dbReference>
<dbReference type="Gene3D" id="1.25.10.10">
    <property type="entry name" value="Leucine-rich Repeat Variant"/>
    <property type="match status" value="1"/>
</dbReference>
<evidence type="ECO:0000313" key="10">
    <source>
        <dbReference type="EMBL" id="KAK7864998.1"/>
    </source>
</evidence>